<accession>A0A5P8WCD3</accession>
<keyword evidence="3" id="KW-1185">Reference proteome</keyword>
<evidence type="ECO:0000313" key="2">
    <source>
        <dbReference type="EMBL" id="QFS50463.1"/>
    </source>
</evidence>
<dbReference type="Proteomes" id="UP000326678">
    <property type="component" value="Chromosome Gxm2"/>
</dbReference>
<name>A0A5P8WCD3_9NOSO</name>
<dbReference type="AlphaFoldDB" id="A0A5P8WCD3"/>
<organism evidence="2 3">
    <name type="scientific">Nostoc sphaeroides CCNUC1</name>
    <dbReference type="NCBI Taxonomy" id="2653204"/>
    <lineage>
        <taxon>Bacteria</taxon>
        <taxon>Bacillati</taxon>
        <taxon>Cyanobacteriota</taxon>
        <taxon>Cyanophyceae</taxon>
        <taxon>Nostocales</taxon>
        <taxon>Nostocaceae</taxon>
        <taxon>Nostoc</taxon>
    </lineage>
</organism>
<dbReference type="EMBL" id="CP045227">
    <property type="protein sequence ID" value="QFS50463.1"/>
    <property type="molecule type" value="Genomic_DNA"/>
</dbReference>
<evidence type="ECO:0000256" key="1">
    <source>
        <dbReference type="SAM" id="MobiDB-lite"/>
    </source>
</evidence>
<reference evidence="2 3" key="1">
    <citation type="submission" date="2019-10" db="EMBL/GenBank/DDBJ databases">
        <title>Genomic and transcriptomic insights into the perfect genentic adaptation of a filamentous nitrogen-fixing cyanobacterium to rice fields.</title>
        <authorList>
            <person name="Chen Z."/>
        </authorList>
    </citation>
    <scope>NUCLEOTIDE SEQUENCE [LARGE SCALE GENOMIC DNA]</scope>
    <source>
        <strain evidence="2">CCNUC1</strain>
    </source>
</reference>
<sequence>MHQLSNFSVVQRTPVGLDTNPINGNKGHKTYQKINWGYREKL</sequence>
<evidence type="ECO:0000313" key="3">
    <source>
        <dbReference type="Proteomes" id="UP000326678"/>
    </source>
</evidence>
<dbReference type="KEGG" id="nsh:GXM_07957"/>
<proteinExistence type="predicted"/>
<gene>
    <name evidence="2" type="ORF">GXM_07957</name>
</gene>
<feature type="region of interest" description="Disordered" evidence="1">
    <location>
        <begin position="1"/>
        <end position="26"/>
    </location>
</feature>
<protein>
    <submittedName>
        <fullName evidence="2">Uncharacterized protein</fullName>
    </submittedName>
</protein>
<feature type="compositionally biased region" description="Polar residues" evidence="1">
    <location>
        <begin position="1"/>
        <end position="11"/>
    </location>
</feature>